<dbReference type="AlphaFoldDB" id="A0AAE2ZD60"/>
<dbReference type="GO" id="GO:0008270">
    <property type="term" value="F:zinc ion binding"/>
    <property type="evidence" value="ECO:0007669"/>
    <property type="project" value="UniProtKB-KW"/>
</dbReference>
<comment type="caution">
    <text evidence="3">The sequence shown here is derived from an EMBL/GenBank/DDBJ whole genome shotgun (WGS) entry which is preliminary data.</text>
</comment>
<dbReference type="InterPro" id="IPR007684">
    <property type="entry name" value="Znf_Ogr/Delta"/>
</dbReference>
<name>A0AAE2ZD60_PRORE</name>
<keyword evidence="1" id="KW-0862">Zinc</keyword>
<dbReference type="InterPro" id="IPR007527">
    <property type="entry name" value="Znf_SWIM"/>
</dbReference>
<evidence type="ECO:0000313" key="4">
    <source>
        <dbReference type="Proteomes" id="UP001155882"/>
    </source>
</evidence>
<evidence type="ECO:0000256" key="1">
    <source>
        <dbReference type="PROSITE-ProRule" id="PRU00325"/>
    </source>
</evidence>
<proteinExistence type="predicted"/>
<accession>A0AAE2ZD60</accession>
<sequence length="70" mass="7928">MRVMKVYCPVCGEQATIRKIQMEGVDNIPHIYCSCNDFECGHTYMLTLTFSHTIQPSNLKPASNQPILPL</sequence>
<protein>
    <submittedName>
        <fullName evidence="3">Ogr/Delta-like zinc finger family protein</fullName>
    </submittedName>
</protein>
<keyword evidence="1" id="KW-0863">Zinc-finger</keyword>
<dbReference type="EMBL" id="JAHWLI010000010">
    <property type="protein sequence ID" value="MBW3115775.1"/>
    <property type="molecule type" value="Genomic_DNA"/>
</dbReference>
<dbReference type="PROSITE" id="PS50966">
    <property type="entry name" value="ZF_SWIM"/>
    <property type="match status" value="1"/>
</dbReference>
<evidence type="ECO:0000259" key="2">
    <source>
        <dbReference type="PROSITE" id="PS50966"/>
    </source>
</evidence>
<feature type="domain" description="SWIM-type" evidence="2">
    <location>
        <begin position="18"/>
        <end position="51"/>
    </location>
</feature>
<gene>
    <name evidence="3" type="ORF">KYI77_04800</name>
</gene>
<dbReference type="RefSeq" id="WP_004906883.1">
    <property type="nucleotide sequence ID" value="NZ_ABFCQP020000004.1"/>
</dbReference>
<reference evidence="3" key="1">
    <citation type="submission" date="2021-07" db="EMBL/GenBank/DDBJ databases">
        <authorList>
            <person name="Stanton E."/>
        </authorList>
    </citation>
    <scope>NUCLEOTIDE SEQUENCE</scope>
    <source>
        <strain evidence="3">2021EL-01139</strain>
    </source>
</reference>
<evidence type="ECO:0000313" key="3">
    <source>
        <dbReference type="EMBL" id="MBW3115775.1"/>
    </source>
</evidence>
<dbReference type="Proteomes" id="UP001155882">
    <property type="component" value="Unassembled WGS sequence"/>
</dbReference>
<dbReference type="Pfam" id="PF04606">
    <property type="entry name" value="Ogr_Delta"/>
    <property type="match status" value="1"/>
</dbReference>
<organism evidence="3 4">
    <name type="scientific">Providencia rettgeri</name>
    <dbReference type="NCBI Taxonomy" id="587"/>
    <lineage>
        <taxon>Bacteria</taxon>
        <taxon>Pseudomonadati</taxon>
        <taxon>Pseudomonadota</taxon>
        <taxon>Gammaproteobacteria</taxon>
        <taxon>Enterobacterales</taxon>
        <taxon>Morganellaceae</taxon>
        <taxon>Providencia</taxon>
    </lineage>
</organism>
<keyword evidence="1" id="KW-0479">Metal-binding</keyword>